<reference evidence="4" key="3">
    <citation type="submission" date="2022-12" db="EMBL/GenBank/DDBJ databases">
        <authorList>
            <person name="Sun Q."/>
            <person name="Kim S."/>
        </authorList>
    </citation>
    <scope>NUCLEOTIDE SEQUENCE</scope>
    <source>
        <strain evidence="4">KCTC 12343</strain>
    </source>
</reference>
<name>A0A411X211_9BURK</name>
<evidence type="ECO:0000313" key="7">
    <source>
        <dbReference type="Proteomes" id="UP000628442"/>
    </source>
</evidence>
<dbReference type="SMART" id="SM00450">
    <property type="entry name" value="RHOD"/>
    <property type="match status" value="2"/>
</dbReference>
<dbReference type="SUPFAM" id="SSF52821">
    <property type="entry name" value="Rhodanese/Cell cycle control phosphatase"/>
    <property type="match status" value="2"/>
</dbReference>
<evidence type="ECO:0000256" key="1">
    <source>
        <dbReference type="ARBA" id="ARBA00022679"/>
    </source>
</evidence>
<dbReference type="PANTHER" id="PTHR11364:SF27">
    <property type="entry name" value="SULFURTRANSFERASE"/>
    <property type="match status" value="1"/>
</dbReference>
<dbReference type="Pfam" id="PF00581">
    <property type="entry name" value="Rhodanese"/>
    <property type="match status" value="2"/>
</dbReference>
<accession>A0A411X211</accession>
<keyword evidence="1" id="KW-0808">Transferase</keyword>
<evidence type="ECO:0000313" key="5">
    <source>
        <dbReference type="EMBL" id="QBI02902.1"/>
    </source>
</evidence>
<dbReference type="InterPro" id="IPR001307">
    <property type="entry name" value="Thiosulphate_STrfase_CS"/>
</dbReference>
<dbReference type="PROSITE" id="PS00380">
    <property type="entry name" value="RHODANESE_1"/>
    <property type="match status" value="1"/>
</dbReference>
<dbReference type="CDD" id="cd01449">
    <property type="entry name" value="TST_Repeat_2"/>
    <property type="match status" value="1"/>
</dbReference>
<feature type="domain" description="Rhodanese" evidence="3">
    <location>
        <begin position="194"/>
        <end position="317"/>
    </location>
</feature>
<dbReference type="EMBL" id="CP036401">
    <property type="protein sequence ID" value="QBI02902.1"/>
    <property type="molecule type" value="Genomic_DNA"/>
</dbReference>
<evidence type="ECO:0000313" key="6">
    <source>
        <dbReference type="Proteomes" id="UP000292307"/>
    </source>
</evidence>
<dbReference type="CDD" id="cd01448">
    <property type="entry name" value="TST_Repeat_1"/>
    <property type="match status" value="1"/>
</dbReference>
<reference evidence="4" key="1">
    <citation type="journal article" date="2014" name="Int. J. Syst. Evol. Microbiol.">
        <title>Complete genome sequence of Corynebacterium casei LMG S-19264T (=DSM 44701T), isolated from a smear-ripened cheese.</title>
        <authorList>
            <consortium name="US DOE Joint Genome Institute (JGI-PGF)"/>
            <person name="Walter F."/>
            <person name="Albersmeier A."/>
            <person name="Kalinowski J."/>
            <person name="Ruckert C."/>
        </authorList>
    </citation>
    <scope>NUCLEOTIDE SEQUENCE</scope>
    <source>
        <strain evidence="4">KCTC 12343</strain>
    </source>
</reference>
<dbReference type="GO" id="GO:0004792">
    <property type="term" value="F:thiosulfate-cyanide sulfurtransferase activity"/>
    <property type="evidence" value="ECO:0007669"/>
    <property type="project" value="InterPro"/>
</dbReference>
<dbReference type="Gene3D" id="3.40.250.10">
    <property type="entry name" value="Rhodanese-like domain"/>
    <property type="match status" value="2"/>
</dbReference>
<proteinExistence type="predicted"/>
<feature type="domain" description="Rhodanese" evidence="3">
    <location>
        <begin position="71"/>
        <end position="160"/>
    </location>
</feature>
<dbReference type="Proteomes" id="UP000292307">
    <property type="component" value="Chromosome"/>
</dbReference>
<evidence type="ECO:0000256" key="2">
    <source>
        <dbReference type="ARBA" id="ARBA00022737"/>
    </source>
</evidence>
<dbReference type="PANTHER" id="PTHR11364">
    <property type="entry name" value="THIOSULFATE SULFERTANSFERASE"/>
    <property type="match status" value="1"/>
</dbReference>
<dbReference type="InterPro" id="IPR001763">
    <property type="entry name" value="Rhodanese-like_dom"/>
</dbReference>
<sequence>MAGFFFGRALAAAPATVLNSNHYLLESRPGTGLVRDRQLVGAKALAALIADGAVASRWRVVEAGCGIAHRFAAAHIPGAAYLDTGAIEGGPLWNRVGDDALLRVLLAHGIRHDTTVILYGRNNLAAARVAHLLLYAGVADVRLLDGGFAAWLAGGHPCERGPARPSGAATDFGAPFPVHPEYVVDMAAARALLARPDAALASIRSEAEFLGKVSGYSYIAARGDIPGARWGRAGDDGDVNSMSAYHLADGTMRPAGEIAAMWAQNGITPDKRIAFYCGTGWRASMAFFYAWLMGWDDIAVYDGGWLEWSNEAAGGKPCIAGMG</sequence>
<evidence type="ECO:0000313" key="4">
    <source>
        <dbReference type="EMBL" id="GGY57292.1"/>
    </source>
</evidence>
<dbReference type="EMBL" id="BMWV01000011">
    <property type="protein sequence ID" value="GGY57292.1"/>
    <property type="molecule type" value="Genomic_DNA"/>
</dbReference>
<evidence type="ECO:0000259" key="3">
    <source>
        <dbReference type="PROSITE" id="PS50206"/>
    </source>
</evidence>
<keyword evidence="6" id="KW-1185">Reference proteome</keyword>
<dbReference type="InterPro" id="IPR036873">
    <property type="entry name" value="Rhodanese-like_dom_sf"/>
</dbReference>
<reference evidence="5 6" key="2">
    <citation type="submission" date="2019-02" db="EMBL/GenBank/DDBJ databases">
        <title>Draft Genome Sequences of Six Type Strains of the Genus Massilia.</title>
        <authorList>
            <person name="Miess H."/>
            <person name="Frediansyhah A."/>
            <person name="Gross H."/>
        </authorList>
    </citation>
    <scope>NUCLEOTIDE SEQUENCE [LARGE SCALE GENOMIC DNA]</scope>
    <source>
        <strain evidence="5 6">DSM 17472</strain>
    </source>
</reference>
<keyword evidence="2" id="KW-0677">Repeat</keyword>
<dbReference type="AlphaFoldDB" id="A0A411X211"/>
<gene>
    <name evidence="5" type="ORF">EYF70_20165</name>
    <name evidence="4" type="ORF">GCM10007387_44810</name>
</gene>
<dbReference type="OrthoDB" id="9781034at2"/>
<dbReference type="InterPro" id="IPR045078">
    <property type="entry name" value="TST/MPST-like"/>
</dbReference>
<dbReference type="PROSITE" id="PS50206">
    <property type="entry name" value="RHODANESE_3"/>
    <property type="match status" value="2"/>
</dbReference>
<dbReference type="Proteomes" id="UP000628442">
    <property type="component" value="Unassembled WGS sequence"/>
</dbReference>
<organism evidence="4 7">
    <name type="scientific">Pseudoduganella albidiflava</name>
    <dbReference type="NCBI Taxonomy" id="321983"/>
    <lineage>
        <taxon>Bacteria</taxon>
        <taxon>Pseudomonadati</taxon>
        <taxon>Pseudomonadota</taxon>
        <taxon>Betaproteobacteria</taxon>
        <taxon>Burkholderiales</taxon>
        <taxon>Oxalobacteraceae</taxon>
        <taxon>Telluria group</taxon>
        <taxon>Pseudoduganella</taxon>
    </lineage>
</organism>
<protein>
    <submittedName>
        <fullName evidence="5">Sulfurtransferase</fullName>
    </submittedName>
</protein>